<dbReference type="FunFam" id="3.40.50.11210:FF:000007">
    <property type="entry name" value="Tuberous sclerosis 2"/>
    <property type="match status" value="1"/>
</dbReference>
<dbReference type="InterPro" id="IPR024584">
    <property type="entry name" value="Tuberin_N"/>
</dbReference>
<dbReference type="OrthoDB" id="19311at2759"/>
<dbReference type="GO" id="GO:0051056">
    <property type="term" value="P:regulation of small GTPase mediated signal transduction"/>
    <property type="evidence" value="ECO:0007669"/>
    <property type="project" value="InterPro"/>
</dbReference>
<dbReference type="Pfam" id="PF11864">
    <property type="entry name" value="DUF3384"/>
    <property type="match status" value="1"/>
</dbReference>
<gene>
    <name evidence="4" type="ORF">EJ04DRAFT_492681</name>
</gene>
<name>A0A9P4R143_9PLEO</name>
<feature type="compositionally biased region" description="Polar residues" evidence="2">
    <location>
        <begin position="45"/>
        <end position="61"/>
    </location>
</feature>
<evidence type="ECO:0000256" key="1">
    <source>
        <dbReference type="ARBA" id="ARBA00022468"/>
    </source>
</evidence>
<evidence type="ECO:0000256" key="2">
    <source>
        <dbReference type="SAM" id="MobiDB-lite"/>
    </source>
</evidence>
<feature type="region of interest" description="Disordered" evidence="2">
    <location>
        <begin position="1"/>
        <end position="95"/>
    </location>
</feature>
<feature type="compositionally biased region" description="Polar residues" evidence="2">
    <location>
        <begin position="462"/>
        <end position="479"/>
    </location>
</feature>
<organism evidence="4 5">
    <name type="scientific">Polyplosphaeria fusca</name>
    <dbReference type="NCBI Taxonomy" id="682080"/>
    <lineage>
        <taxon>Eukaryota</taxon>
        <taxon>Fungi</taxon>
        <taxon>Dikarya</taxon>
        <taxon>Ascomycota</taxon>
        <taxon>Pezizomycotina</taxon>
        <taxon>Dothideomycetes</taxon>
        <taxon>Pleosporomycetidae</taxon>
        <taxon>Pleosporales</taxon>
        <taxon>Tetraplosphaeriaceae</taxon>
        <taxon>Polyplosphaeria</taxon>
    </lineage>
</organism>
<dbReference type="PANTHER" id="PTHR10063:SF0">
    <property type="entry name" value="TUBERIN"/>
    <property type="match status" value="1"/>
</dbReference>
<dbReference type="GO" id="GO:0033596">
    <property type="term" value="C:TSC1-TSC2 complex"/>
    <property type="evidence" value="ECO:0007669"/>
    <property type="project" value="TreeGrafter"/>
</dbReference>
<dbReference type="Pfam" id="PF03542">
    <property type="entry name" value="Tuberin"/>
    <property type="match status" value="1"/>
</dbReference>
<keyword evidence="5" id="KW-1185">Reference proteome</keyword>
<evidence type="ECO:0000313" key="5">
    <source>
        <dbReference type="Proteomes" id="UP000799444"/>
    </source>
</evidence>
<proteinExistence type="predicted"/>
<dbReference type="InterPro" id="IPR035974">
    <property type="entry name" value="Rap/Ran-GAP_sf"/>
</dbReference>
<feature type="compositionally biased region" description="Polar residues" evidence="2">
    <location>
        <begin position="1478"/>
        <end position="1488"/>
    </location>
</feature>
<comment type="caution">
    <text evidence="4">The sequence shown here is derived from an EMBL/GenBank/DDBJ whole genome shotgun (WGS) entry which is preliminary data.</text>
</comment>
<feature type="compositionally biased region" description="Polar residues" evidence="2">
    <location>
        <begin position="761"/>
        <end position="772"/>
    </location>
</feature>
<feature type="compositionally biased region" description="Low complexity" evidence="2">
    <location>
        <begin position="1461"/>
        <end position="1470"/>
    </location>
</feature>
<dbReference type="Proteomes" id="UP000799444">
    <property type="component" value="Unassembled WGS sequence"/>
</dbReference>
<feature type="region of interest" description="Disordered" evidence="2">
    <location>
        <begin position="1460"/>
        <end position="1491"/>
    </location>
</feature>
<keyword evidence="1" id="KW-0343">GTPase activation</keyword>
<feature type="domain" description="Rap-GAP" evidence="3">
    <location>
        <begin position="1253"/>
        <end position="1463"/>
    </location>
</feature>
<dbReference type="Pfam" id="PF02145">
    <property type="entry name" value="Rap_GAP"/>
    <property type="match status" value="1"/>
</dbReference>
<dbReference type="SUPFAM" id="SSF111347">
    <property type="entry name" value="Rap/Ran-GAP"/>
    <property type="match status" value="1"/>
</dbReference>
<feature type="compositionally biased region" description="Basic and acidic residues" evidence="2">
    <location>
        <begin position="738"/>
        <end position="760"/>
    </location>
</feature>
<dbReference type="GO" id="GO:0005634">
    <property type="term" value="C:nucleus"/>
    <property type="evidence" value="ECO:0007669"/>
    <property type="project" value="InterPro"/>
</dbReference>
<dbReference type="InterPro" id="IPR000331">
    <property type="entry name" value="Rap/Ran_GAP_dom"/>
</dbReference>
<dbReference type="Gene3D" id="3.40.50.11210">
    <property type="entry name" value="Rap/Ran-GAP"/>
    <property type="match status" value="1"/>
</dbReference>
<accession>A0A9P4R143</accession>
<dbReference type="PROSITE" id="PS50085">
    <property type="entry name" value="RAPGAP"/>
    <property type="match status" value="1"/>
</dbReference>
<protein>
    <recommendedName>
        <fullName evidence="3">Rap-GAP domain-containing protein</fullName>
    </recommendedName>
</protein>
<dbReference type="GO" id="GO:0005096">
    <property type="term" value="F:GTPase activator activity"/>
    <property type="evidence" value="ECO:0007669"/>
    <property type="project" value="UniProtKB-KW"/>
</dbReference>
<feature type="region of interest" description="Disordered" evidence="2">
    <location>
        <begin position="455"/>
        <end position="479"/>
    </location>
</feature>
<dbReference type="GO" id="GO:0032007">
    <property type="term" value="P:negative regulation of TOR signaling"/>
    <property type="evidence" value="ECO:0007669"/>
    <property type="project" value="TreeGrafter"/>
</dbReference>
<sequence length="1520" mass="169720">MPPPSGGVPRTPDRRSSSSALFGAFRALTGGRIGSPTPPPSTSSAADTPNRTPSLNTQSRPGSLASPLATTKEISTKHEPHHTMPGAQETVIGGPPELSELVGQLKSSVPHSERVAATRKICDILGSYPVQNVLAIWSPASDLLAADQPEDAAESAYLLLNCCAALPELTPVERNVFLSAVLQREADKQFAKRLLVVSTLTNGGRNVDALESSIVTFVLSSLESCFIESKSARRSHEEKGKQSADTNLTKLFQYTVSICQFNSRVFSADHLELLLIKVMTICQDTSLASDIENSINLIDTVITYGHMPLQSLAPCLETLCSIHRQLPKFQEQTWNTLTNLFKSHVGHAATNSLLHTLLNGPQRLSREFSIYKGVLKTLQLLLIEDGHLGLPKIPISLVLPALRKSLDKEHDSHERAVLELIAALLNEEKMRALLLEEADWSNLVYIIRTCAEREEEREGATPQGTPATSTPTQEANNNPYIDLTATSTRRIDLERRNSDSNLAKVLRMLDSLSAKMDPVQRVQTVDLLMRLVHRINDSSVENLLNFYMDERYLDPSHADWLEVCQSVVAGVLNDPSRPRSLRLLTIKVLRDTYSTIEKLCATEIVLQCASLLLNSIQAEDDMEVLHALVDFAVDIADRTSDADFPNMIALLKKRLLSKQLKTTDITQSAKKTLLLYDTLRQLAGCDEYESDARLSALKLLFRLRAESNHALIVSLLSEGESMAAVLCRTAETAVAIDKPDDAASDSGRVEDPTSWRDQRKVSSNSPHSSMTRHVSRSTHPPGRISKPVPPLWLYPGPKGLPEEPSTESSRFVFAHKDAEEYPLPDDILDLQVTLWLELIISLLQSTSDWEIYSYVVVHLGSQLSNQALVRSCVPQLKMLRSVLCEQLRGSTFKEPPAYTSLKKADVAVCLFHVLTMIISYHDHFEKSEEDDLVKTFLHGIGHWDRTSKWCIHALSVCCQEMPLSVSKTMENIIQKMSQIITKPSIAIHILEFLTSLARMPELRKNFREDEFKTVFGVSFRYLQHVRDQRERVSTQTAPKALRHSGTSREFAGSPDQSKLRRKRSPGDDLPDYVYALGYYVITFWFMCLKIDDRPKFIPWITKNLVYVDSSGKQVIEEQGHVIIDMMNMVAYSDRDETKPDLNFAKPGDGEIWKKTWIVGHSLLTIETAARTGVSLITTRRPCGTRYSTIRPLLTSPPRHQIPITVGLASDTFYTSNYVGILPDHIFQMFYSPLNLSTDPPVALTDDDHSRRAIASFDRNATVDGYRVGVIYMGEGQSNEREILMNSNGSAPYSSFLADLGTLVKLKGADFNTGGLDTRNDTDGEHTFCWRDRCIELVFHITTMMPSDANDDMTYPNKKRHIGNDFVNIIFNDSGMPYKWGTFPSQFDYVQVITRPDFPDISPAVEPKIICGKHLAAYCRLIAINASVFSQAWFEIQTKSESISSWRNRLRDIKRLRERYSISDSTSSPSSPVHHQQEVRLSSPPSRTESAMGFKRTSVATYIGEGTNRSSVAGSSTDVAL</sequence>
<dbReference type="SUPFAM" id="SSF48371">
    <property type="entry name" value="ARM repeat"/>
    <property type="match status" value="2"/>
</dbReference>
<dbReference type="InterPro" id="IPR018515">
    <property type="entry name" value="Tuberin-type_domain"/>
</dbReference>
<dbReference type="InterPro" id="IPR027107">
    <property type="entry name" value="Tuberin/Ral-act_asu"/>
</dbReference>
<evidence type="ECO:0000259" key="3">
    <source>
        <dbReference type="PROSITE" id="PS50085"/>
    </source>
</evidence>
<reference evidence="4" key="1">
    <citation type="journal article" date="2020" name="Stud. Mycol.">
        <title>101 Dothideomycetes genomes: a test case for predicting lifestyles and emergence of pathogens.</title>
        <authorList>
            <person name="Haridas S."/>
            <person name="Albert R."/>
            <person name="Binder M."/>
            <person name="Bloem J."/>
            <person name="Labutti K."/>
            <person name="Salamov A."/>
            <person name="Andreopoulos B."/>
            <person name="Baker S."/>
            <person name="Barry K."/>
            <person name="Bills G."/>
            <person name="Bluhm B."/>
            <person name="Cannon C."/>
            <person name="Castanera R."/>
            <person name="Culley D."/>
            <person name="Daum C."/>
            <person name="Ezra D."/>
            <person name="Gonzalez J."/>
            <person name="Henrissat B."/>
            <person name="Kuo A."/>
            <person name="Liang C."/>
            <person name="Lipzen A."/>
            <person name="Lutzoni F."/>
            <person name="Magnuson J."/>
            <person name="Mondo S."/>
            <person name="Nolan M."/>
            <person name="Ohm R."/>
            <person name="Pangilinan J."/>
            <person name="Park H.-J."/>
            <person name="Ramirez L."/>
            <person name="Alfaro M."/>
            <person name="Sun H."/>
            <person name="Tritt A."/>
            <person name="Yoshinaga Y."/>
            <person name="Zwiers L.-H."/>
            <person name="Turgeon B."/>
            <person name="Goodwin S."/>
            <person name="Spatafora J."/>
            <person name="Crous P."/>
            <person name="Grigoriev I."/>
        </authorList>
    </citation>
    <scope>NUCLEOTIDE SEQUENCE</scope>
    <source>
        <strain evidence="4">CBS 125425</strain>
    </source>
</reference>
<feature type="region of interest" description="Disordered" evidence="2">
    <location>
        <begin position="1030"/>
        <end position="1064"/>
    </location>
</feature>
<dbReference type="PANTHER" id="PTHR10063">
    <property type="entry name" value="TUBERIN"/>
    <property type="match status" value="1"/>
</dbReference>
<evidence type="ECO:0000313" key="4">
    <source>
        <dbReference type="EMBL" id="KAF2734876.1"/>
    </source>
</evidence>
<dbReference type="InterPro" id="IPR016024">
    <property type="entry name" value="ARM-type_fold"/>
</dbReference>
<dbReference type="EMBL" id="ML996142">
    <property type="protein sequence ID" value="KAF2734876.1"/>
    <property type="molecule type" value="Genomic_DNA"/>
</dbReference>
<feature type="region of interest" description="Disordered" evidence="2">
    <location>
        <begin position="738"/>
        <end position="789"/>
    </location>
</feature>